<evidence type="ECO:0000256" key="8">
    <source>
        <dbReference type="ARBA" id="ARBA00022927"/>
    </source>
</evidence>
<dbReference type="Proteomes" id="UP000298660">
    <property type="component" value="Chromosome"/>
</dbReference>
<reference evidence="11 12" key="2">
    <citation type="submission" date="2019-05" db="EMBL/GenBank/DDBJ databases">
        <title>Genome evolution of the obligate endosymbiont Buchnera aphidicola.</title>
        <authorList>
            <person name="Moran N.A."/>
        </authorList>
    </citation>
    <scope>NUCLEOTIDE SEQUENCE [LARGE SCALE GENOMIC DNA]</scope>
    <source>
        <strain evidence="11 12">Ala</strain>
    </source>
</reference>
<evidence type="ECO:0000256" key="9">
    <source>
        <dbReference type="ARBA" id="ARBA00023136"/>
    </source>
</evidence>
<keyword evidence="5" id="KW-1003">Cell membrane</keyword>
<keyword evidence="8" id="KW-0653">Protein transport</keyword>
<dbReference type="AlphaFoldDB" id="A0A4D6XL61"/>
<evidence type="ECO:0000256" key="7">
    <source>
        <dbReference type="ARBA" id="ARBA00022795"/>
    </source>
</evidence>
<dbReference type="EMBL" id="CP034891">
    <property type="protein sequence ID" value="QCI17492.1"/>
    <property type="molecule type" value="Genomic_DNA"/>
</dbReference>
<evidence type="ECO:0000256" key="1">
    <source>
        <dbReference type="ARBA" id="ARBA00004413"/>
    </source>
</evidence>
<dbReference type="InterPro" id="IPR052570">
    <property type="entry name" value="FliJ"/>
</dbReference>
<evidence type="ECO:0000256" key="2">
    <source>
        <dbReference type="ARBA" id="ARBA00010004"/>
    </source>
</evidence>
<dbReference type="PANTHER" id="PTHR38786:SF1">
    <property type="entry name" value="FLAGELLAR FLIJ PROTEIN"/>
    <property type="match status" value="1"/>
</dbReference>
<organism evidence="11 12">
    <name type="scientific">Buchnera aphidicola</name>
    <name type="common">Acyrthosiphon lactucae</name>
    <dbReference type="NCBI Taxonomy" id="1241832"/>
    <lineage>
        <taxon>Bacteria</taxon>
        <taxon>Pseudomonadati</taxon>
        <taxon>Pseudomonadota</taxon>
        <taxon>Gammaproteobacteria</taxon>
        <taxon>Enterobacterales</taxon>
        <taxon>Erwiniaceae</taxon>
        <taxon>Buchnera</taxon>
    </lineage>
</organism>
<evidence type="ECO:0000256" key="6">
    <source>
        <dbReference type="ARBA" id="ARBA00022500"/>
    </source>
</evidence>
<gene>
    <name evidence="11" type="ORF">D9V61_00385</name>
</gene>
<proteinExistence type="inferred from homology"/>
<keyword evidence="7" id="KW-1005">Bacterial flagellum biogenesis</keyword>
<evidence type="ECO:0000256" key="3">
    <source>
        <dbReference type="ARBA" id="ARBA00020392"/>
    </source>
</evidence>
<dbReference type="RefSeq" id="WP_158339281.1">
    <property type="nucleotide sequence ID" value="NZ_CP034891.1"/>
</dbReference>
<dbReference type="Gene3D" id="1.10.287.1700">
    <property type="match status" value="1"/>
</dbReference>
<dbReference type="GO" id="GO:0006935">
    <property type="term" value="P:chemotaxis"/>
    <property type="evidence" value="ECO:0007669"/>
    <property type="project" value="UniProtKB-KW"/>
</dbReference>
<comment type="subcellular location">
    <subcellularLocation>
        <location evidence="1">Cell membrane</location>
        <topology evidence="1">Peripheral membrane protein</topology>
        <orientation evidence="1">Cytoplasmic side</orientation>
    </subcellularLocation>
</comment>
<protein>
    <recommendedName>
        <fullName evidence="3">Flagellar FliJ protein</fullName>
    </recommendedName>
</protein>
<keyword evidence="11" id="KW-0969">Cilium</keyword>
<dbReference type="PANTHER" id="PTHR38786">
    <property type="entry name" value="FLAGELLAR FLIJ PROTEIN"/>
    <property type="match status" value="1"/>
</dbReference>
<dbReference type="GO" id="GO:0009288">
    <property type="term" value="C:bacterial-type flagellum"/>
    <property type="evidence" value="ECO:0007669"/>
    <property type="project" value="InterPro"/>
</dbReference>
<accession>A0A4D6XL61</accession>
<dbReference type="PRINTS" id="PR01004">
    <property type="entry name" value="FLGFLIJ"/>
</dbReference>
<evidence type="ECO:0000313" key="12">
    <source>
        <dbReference type="Proteomes" id="UP000298660"/>
    </source>
</evidence>
<dbReference type="InterPro" id="IPR018006">
    <property type="entry name" value="Flag_FliJ_proteobac"/>
</dbReference>
<dbReference type="OrthoDB" id="6554218at2"/>
<dbReference type="Pfam" id="PF02050">
    <property type="entry name" value="FliJ"/>
    <property type="match status" value="1"/>
</dbReference>
<evidence type="ECO:0000256" key="4">
    <source>
        <dbReference type="ARBA" id="ARBA00022448"/>
    </source>
</evidence>
<keyword evidence="4" id="KW-0813">Transport</keyword>
<evidence type="ECO:0000313" key="11">
    <source>
        <dbReference type="EMBL" id="QCI17492.1"/>
    </source>
</evidence>
<dbReference type="GO" id="GO:0044781">
    <property type="term" value="P:bacterial-type flagellum organization"/>
    <property type="evidence" value="ECO:0007669"/>
    <property type="project" value="UniProtKB-KW"/>
</dbReference>
<dbReference type="GO" id="GO:0005886">
    <property type="term" value="C:plasma membrane"/>
    <property type="evidence" value="ECO:0007669"/>
    <property type="project" value="UniProtKB-SubCell"/>
</dbReference>
<keyword evidence="11" id="KW-0966">Cell projection</keyword>
<dbReference type="GO" id="GO:0003774">
    <property type="term" value="F:cytoskeletal motor activity"/>
    <property type="evidence" value="ECO:0007669"/>
    <property type="project" value="InterPro"/>
</dbReference>
<keyword evidence="9" id="KW-0472">Membrane</keyword>
<reference evidence="11 12" key="1">
    <citation type="submission" date="2018-12" db="EMBL/GenBank/DDBJ databases">
        <authorList>
            <person name="Chong R.A."/>
        </authorList>
    </citation>
    <scope>NUCLEOTIDE SEQUENCE [LARGE SCALE GENOMIC DNA]</scope>
    <source>
        <strain evidence="11 12">Ala</strain>
    </source>
</reference>
<dbReference type="InterPro" id="IPR053716">
    <property type="entry name" value="Flag_assembly_chemotaxis_eff"/>
</dbReference>
<sequence length="154" mass="18654">MKYTKFSFSLLETIEKKKIEEETIKIKNLYLKKQQNSEQLKLLINYQKEYLKKIHDKMMSGVCVHQWKNYNNFISTLQVIIKENINSIEENQRIIKKSLKKWSANKMKLKVWEYLNKINKKQTLKMKKIQEDIINDNCTQLKFLKKGKLLSCYK</sequence>
<evidence type="ECO:0000256" key="5">
    <source>
        <dbReference type="ARBA" id="ARBA00022475"/>
    </source>
</evidence>
<comment type="similarity">
    <text evidence="2">Belongs to the FliJ family.</text>
</comment>
<keyword evidence="10" id="KW-1006">Bacterial flagellum protein export</keyword>
<dbReference type="GO" id="GO:0071973">
    <property type="term" value="P:bacterial-type flagellum-dependent cell motility"/>
    <property type="evidence" value="ECO:0007669"/>
    <property type="project" value="InterPro"/>
</dbReference>
<dbReference type="InterPro" id="IPR012823">
    <property type="entry name" value="Flagell_FliJ"/>
</dbReference>
<name>A0A4D6XL61_9GAMM</name>
<keyword evidence="6" id="KW-0145">Chemotaxis</keyword>
<evidence type="ECO:0000256" key="10">
    <source>
        <dbReference type="ARBA" id="ARBA00023225"/>
    </source>
</evidence>
<keyword evidence="11" id="KW-0282">Flagellum</keyword>
<dbReference type="GO" id="GO:0015031">
    <property type="term" value="P:protein transport"/>
    <property type="evidence" value="ECO:0007669"/>
    <property type="project" value="UniProtKB-KW"/>
</dbReference>